<evidence type="ECO:0000313" key="4">
    <source>
        <dbReference type="Proteomes" id="UP000054279"/>
    </source>
</evidence>
<feature type="region of interest" description="Disordered" evidence="2">
    <location>
        <begin position="147"/>
        <end position="175"/>
    </location>
</feature>
<accession>A0A0C9UVY6</accession>
<keyword evidence="1" id="KW-0175">Coiled coil</keyword>
<name>A0A0C9UVY6_SPHS4</name>
<gene>
    <name evidence="3" type="ORF">M422DRAFT_248411</name>
</gene>
<protein>
    <submittedName>
        <fullName evidence="3">Uncharacterized protein</fullName>
    </submittedName>
</protein>
<sequence>MLEAVNDEELQAKLKKLCDEQDAFQKQKDKEKAERSKGTGTSKKAGVKVKVENNMKVGANTKASGSTPKLEKQVRNWAKEDEEGDPADEEVFSQPEENLVQESNIVSSLMVEEPEDKEEAEKVCEDVEEVCEEIEEVCEEIEEVCKEIEGPHKEGKESHEVEDDETMKDLEGNEL</sequence>
<keyword evidence="4" id="KW-1185">Reference proteome</keyword>
<feature type="compositionally biased region" description="Basic and acidic residues" evidence="2">
    <location>
        <begin position="23"/>
        <end position="37"/>
    </location>
</feature>
<proteinExistence type="predicted"/>
<dbReference type="AlphaFoldDB" id="A0A0C9UVY6"/>
<dbReference type="EMBL" id="KN837100">
    <property type="protein sequence ID" value="KIJ47828.1"/>
    <property type="molecule type" value="Genomic_DNA"/>
</dbReference>
<evidence type="ECO:0000256" key="2">
    <source>
        <dbReference type="SAM" id="MobiDB-lite"/>
    </source>
</evidence>
<dbReference type="Proteomes" id="UP000054279">
    <property type="component" value="Unassembled WGS sequence"/>
</dbReference>
<feature type="compositionally biased region" description="Basic and acidic residues" evidence="2">
    <location>
        <begin position="147"/>
        <end position="159"/>
    </location>
</feature>
<feature type="coiled-coil region" evidence="1">
    <location>
        <begin position="117"/>
        <end position="147"/>
    </location>
</feature>
<feature type="compositionally biased region" description="Basic and acidic residues" evidence="2">
    <location>
        <begin position="69"/>
        <end position="79"/>
    </location>
</feature>
<feature type="region of interest" description="Disordered" evidence="2">
    <location>
        <begin position="23"/>
        <end position="96"/>
    </location>
</feature>
<evidence type="ECO:0000313" key="3">
    <source>
        <dbReference type="EMBL" id="KIJ47828.1"/>
    </source>
</evidence>
<dbReference type="HOGENOM" id="CLU_1696610_0_0_1"/>
<evidence type="ECO:0000256" key="1">
    <source>
        <dbReference type="SAM" id="Coils"/>
    </source>
</evidence>
<feature type="compositionally biased region" description="Acidic residues" evidence="2">
    <location>
        <begin position="80"/>
        <end position="91"/>
    </location>
</feature>
<reference evidence="3 4" key="1">
    <citation type="submission" date="2014-06" db="EMBL/GenBank/DDBJ databases">
        <title>Evolutionary Origins and Diversification of the Mycorrhizal Mutualists.</title>
        <authorList>
            <consortium name="DOE Joint Genome Institute"/>
            <consortium name="Mycorrhizal Genomics Consortium"/>
            <person name="Kohler A."/>
            <person name="Kuo A."/>
            <person name="Nagy L.G."/>
            <person name="Floudas D."/>
            <person name="Copeland A."/>
            <person name="Barry K.W."/>
            <person name="Cichocki N."/>
            <person name="Veneault-Fourrey C."/>
            <person name="LaButti K."/>
            <person name="Lindquist E.A."/>
            <person name="Lipzen A."/>
            <person name="Lundell T."/>
            <person name="Morin E."/>
            <person name="Murat C."/>
            <person name="Riley R."/>
            <person name="Ohm R."/>
            <person name="Sun H."/>
            <person name="Tunlid A."/>
            <person name="Henrissat B."/>
            <person name="Grigoriev I.V."/>
            <person name="Hibbett D.S."/>
            <person name="Martin F."/>
        </authorList>
    </citation>
    <scope>NUCLEOTIDE SEQUENCE [LARGE SCALE GENOMIC DNA]</scope>
    <source>
        <strain evidence="3 4">SS14</strain>
    </source>
</reference>
<organism evidence="3 4">
    <name type="scientific">Sphaerobolus stellatus (strain SS14)</name>
    <dbReference type="NCBI Taxonomy" id="990650"/>
    <lineage>
        <taxon>Eukaryota</taxon>
        <taxon>Fungi</taxon>
        <taxon>Dikarya</taxon>
        <taxon>Basidiomycota</taxon>
        <taxon>Agaricomycotina</taxon>
        <taxon>Agaricomycetes</taxon>
        <taxon>Phallomycetidae</taxon>
        <taxon>Geastrales</taxon>
        <taxon>Sphaerobolaceae</taxon>
        <taxon>Sphaerobolus</taxon>
    </lineage>
</organism>